<feature type="compositionally biased region" description="Polar residues" evidence="1">
    <location>
        <begin position="359"/>
        <end position="373"/>
    </location>
</feature>
<organism evidence="3 4">
    <name type="scientific">Botrytis deweyae</name>
    <dbReference type="NCBI Taxonomy" id="2478750"/>
    <lineage>
        <taxon>Eukaryota</taxon>
        <taxon>Fungi</taxon>
        <taxon>Dikarya</taxon>
        <taxon>Ascomycota</taxon>
        <taxon>Pezizomycotina</taxon>
        <taxon>Leotiomycetes</taxon>
        <taxon>Helotiales</taxon>
        <taxon>Sclerotiniaceae</taxon>
        <taxon>Botrytis</taxon>
    </lineage>
</organism>
<feature type="region of interest" description="Disordered" evidence="1">
    <location>
        <begin position="233"/>
        <end position="256"/>
    </location>
</feature>
<evidence type="ECO:0000256" key="1">
    <source>
        <dbReference type="SAM" id="MobiDB-lite"/>
    </source>
</evidence>
<dbReference type="SUPFAM" id="SSF46934">
    <property type="entry name" value="UBA-like"/>
    <property type="match status" value="1"/>
</dbReference>
<dbReference type="RefSeq" id="XP_038809138.1">
    <property type="nucleotide sequence ID" value="XM_038954458.1"/>
</dbReference>
<sequence length="615" mass="67377">MTDPKKSASEPLAQRAVSEQPAQEPSQLTIENVAELGFDNELIRFAVFHTNGSIWEATDVLLRFESRPDKGNLVGLLEFALWIAENDRIKALKILATFRSGTLAQSDMQGTATSIKGIEKSSNETTQKPSTLEGAVDGGNSQSKEVAENAEGASNIANAVEEAKATLPSNKSASIVRSREAPTSCWSPGLQSHESNRKQLASSWKRDTRSAARFTVQKTTTIEKQHIRMSNNISDNETQRATDSTESKRKMGESTAQTGTIIARPTVSSHNQSKAFTAAIKEEAVDDETATNNSEKDAAGSGIKRKLEIIEISDDDGDDGGADVDRHDSFQLKEEINAVENIAVDDASTKGDSVADEASYQSSYDSTNEQKPNLSPLVNEGAWRTETMAWADELFQKSKSHLKVSGTSDPPHHAACFKRGLQEKRTLAIIRKSLLELESKAFPDLTKCILEGAVASATIELKYGCSHCSMNHTWLLILDEVVVLLISNHMPPKQGILALEAKCLSDDSCFTKSKLCGNEACRRPSHVVGESEEASSSRRKCQASRKSVFRSGQVPKDKCVNGDRHDPECMRDLTISDEASYRACKAHNWKGWQERPVIKVACGQKFDKKQKLANM</sequence>
<feature type="domain" description="UBA" evidence="2">
    <location>
        <begin position="23"/>
        <end position="64"/>
    </location>
</feature>
<name>A0ABQ7IIV3_9HELO</name>
<dbReference type="Proteomes" id="UP000783213">
    <property type="component" value="Unassembled WGS sequence"/>
</dbReference>
<accession>A0ABQ7IIV3</accession>
<dbReference type="Pfam" id="PF05551">
    <property type="entry name" value="zf-His_Me_endon"/>
    <property type="match status" value="1"/>
</dbReference>
<comment type="caution">
    <text evidence="3">The sequence shown here is derived from an EMBL/GenBank/DDBJ whole genome shotgun (WGS) entry which is preliminary data.</text>
</comment>
<feature type="region of interest" description="Disordered" evidence="1">
    <location>
        <begin position="1"/>
        <end position="25"/>
    </location>
</feature>
<evidence type="ECO:0000313" key="3">
    <source>
        <dbReference type="EMBL" id="KAF7925610.1"/>
    </source>
</evidence>
<dbReference type="EMBL" id="RCSX01000015">
    <property type="protein sequence ID" value="KAF7925610.1"/>
    <property type="molecule type" value="Genomic_DNA"/>
</dbReference>
<reference evidence="3 4" key="1">
    <citation type="journal article" date="2020" name="Genome Biol. Evol.">
        <title>Comparative genomics of Sclerotiniaceae.</title>
        <authorList>
            <person name="Valero Jimenez C.A."/>
            <person name="Steentjes M."/>
            <person name="Scholten O.E."/>
            <person name="Van Kan J.A.L."/>
        </authorList>
    </citation>
    <scope>NUCLEOTIDE SEQUENCE [LARGE SCALE GENOMIC DNA]</scope>
    <source>
        <strain evidence="3 4">B1</strain>
    </source>
</reference>
<keyword evidence="4" id="KW-1185">Reference proteome</keyword>
<dbReference type="GeneID" id="62233609"/>
<dbReference type="PROSITE" id="PS50030">
    <property type="entry name" value="UBA"/>
    <property type="match status" value="1"/>
</dbReference>
<feature type="region of interest" description="Disordered" evidence="1">
    <location>
        <begin position="116"/>
        <end position="151"/>
    </location>
</feature>
<proteinExistence type="predicted"/>
<feature type="compositionally biased region" description="Basic and acidic residues" evidence="1">
    <location>
        <begin position="237"/>
        <end position="252"/>
    </location>
</feature>
<dbReference type="InterPro" id="IPR015940">
    <property type="entry name" value="UBA"/>
</dbReference>
<feature type="region of interest" description="Disordered" evidence="1">
    <location>
        <begin position="347"/>
        <end position="375"/>
    </location>
</feature>
<evidence type="ECO:0000259" key="2">
    <source>
        <dbReference type="PROSITE" id="PS50030"/>
    </source>
</evidence>
<gene>
    <name evidence="3" type="ORF">EAE98_006835</name>
</gene>
<dbReference type="InterPro" id="IPR009060">
    <property type="entry name" value="UBA-like_sf"/>
</dbReference>
<protein>
    <recommendedName>
        <fullName evidence="2">UBA domain-containing protein</fullName>
    </recommendedName>
</protein>
<evidence type="ECO:0000313" key="4">
    <source>
        <dbReference type="Proteomes" id="UP000783213"/>
    </source>
</evidence>
<dbReference type="InterPro" id="IPR008704">
    <property type="entry name" value="Endonuclease_Zinc-binding_loop"/>
</dbReference>